<dbReference type="Pfam" id="PF08281">
    <property type="entry name" value="Sigma70_r4_2"/>
    <property type="match status" value="1"/>
</dbReference>
<dbReference type="InterPro" id="IPR014284">
    <property type="entry name" value="RNA_pol_sigma-70_dom"/>
</dbReference>
<dbReference type="InterPro" id="IPR013324">
    <property type="entry name" value="RNA_pol_sigma_r3/r4-like"/>
</dbReference>
<feature type="domain" description="RNA polymerase sigma-70 region 2" evidence="6">
    <location>
        <begin position="3"/>
        <end position="65"/>
    </location>
</feature>
<dbReference type="InterPro" id="IPR036388">
    <property type="entry name" value="WH-like_DNA-bd_sf"/>
</dbReference>
<dbReference type="EMBL" id="CP000472">
    <property type="protein sequence ID" value="ACJ26994.1"/>
    <property type="molecule type" value="Genomic_DNA"/>
</dbReference>
<evidence type="ECO:0000313" key="8">
    <source>
        <dbReference type="EMBL" id="ACJ26994.1"/>
    </source>
</evidence>
<evidence type="ECO:0000259" key="7">
    <source>
        <dbReference type="Pfam" id="PF08281"/>
    </source>
</evidence>
<gene>
    <name evidence="8" type="ordered locus">swp_0151</name>
</gene>
<protein>
    <submittedName>
        <fullName evidence="8">Sigma-70 region 2:Sigma-70 region 4</fullName>
    </submittedName>
</protein>
<dbReference type="OrthoDB" id="9797134at2"/>
<dbReference type="Proteomes" id="UP000000753">
    <property type="component" value="Chromosome"/>
</dbReference>
<dbReference type="SUPFAM" id="SSF88946">
    <property type="entry name" value="Sigma2 domain of RNA polymerase sigma factors"/>
    <property type="match status" value="1"/>
</dbReference>
<dbReference type="Gene3D" id="1.10.10.10">
    <property type="entry name" value="Winged helix-like DNA-binding domain superfamily/Winged helix DNA-binding domain"/>
    <property type="match status" value="1"/>
</dbReference>
<dbReference type="NCBIfam" id="TIGR02937">
    <property type="entry name" value="sigma70-ECF"/>
    <property type="match status" value="1"/>
</dbReference>
<name>B8CH01_SHEPW</name>
<dbReference type="PANTHER" id="PTHR43133:SF8">
    <property type="entry name" value="RNA POLYMERASE SIGMA FACTOR HI_1459-RELATED"/>
    <property type="match status" value="1"/>
</dbReference>
<evidence type="ECO:0000256" key="2">
    <source>
        <dbReference type="ARBA" id="ARBA00023015"/>
    </source>
</evidence>
<keyword evidence="9" id="KW-1185">Reference proteome</keyword>
<dbReference type="HOGENOM" id="CLU_047691_1_4_6"/>
<dbReference type="Gene3D" id="1.10.1740.10">
    <property type="match status" value="1"/>
</dbReference>
<dbReference type="STRING" id="225849.swp_0151"/>
<reference evidence="8 9" key="1">
    <citation type="journal article" date="2008" name="PLoS ONE">
        <title>Environmental adaptation: genomic analysis of the piezotolerant and psychrotolerant deep-sea iron reducing bacterium Shewanella piezotolerans WP3.</title>
        <authorList>
            <person name="Wang F."/>
            <person name="Wang J."/>
            <person name="Jian H."/>
            <person name="Zhang B."/>
            <person name="Li S."/>
            <person name="Wang F."/>
            <person name="Zeng X."/>
            <person name="Gao L."/>
            <person name="Bartlett D.H."/>
            <person name="Yu J."/>
            <person name="Hu S."/>
            <person name="Xiao X."/>
        </authorList>
    </citation>
    <scope>NUCLEOTIDE SEQUENCE [LARGE SCALE GENOMIC DNA]</scope>
    <source>
        <strain evidence="9">WP3 / JCM 13877</strain>
    </source>
</reference>
<dbReference type="InterPro" id="IPR013249">
    <property type="entry name" value="RNA_pol_sigma70_r4_t2"/>
</dbReference>
<keyword evidence="5" id="KW-0804">Transcription</keyword>
<dbReference type="InterPro" id="IPR039425">
    <property type="entry name" value="RNA_pol_sigma-70-like"/>
</dbReference>
<dbReference type="GO" id="GO:0003677">
    <property type="term" value="F:DNA binding"/>
    <property type="evidence" value="ECO:0007669"/>
    <property type="project" value="UniProtKB-KW"/>
</dbReference>
<organism evidence="8 9">
    <name type="scientific">Shewanella piezotolerans (strain WP3 / JCM 13877)</name>
    <dbReference type="NCBI Taxonomy" id="225849"/>
    <lineage>
        <taxon>Bacteria</taxon>
        <taxon>Pseudomonadati</taxon>
        <taxon>Pseudomonadota</taxon>
        <taxon>Gammaproteobacteria</taxon>
        <taxon>Alteromonadales</taxon>
        <taxon>Shewanellaceae</taxon>
        <taxon>Shewanella</taxon>
    </lineage>
</organism>
<dbReference type="GO" id="GO:0006352">
    <property type="term" value="P:DNA-templated transcription initiation"/>
    <property type="evidence" value="ECO:0007669"/>
    <property type="project" value="InterPro"/>
</dbReference>
<sequence length="162" mass="18549">MDRELLQSLYRYCLCLTRHGPAAEDLLQTAIERWLSSAAKPQYPKAYLRTIIRNQFIDDCRRLKRIDFDPIDEHAPALLDETCMEQVALQHDLIEYLFSQLNAAEREVLYLWAVEGFSAAEIANDLGQPRGSILSRLHRIKIKAVEIMQNETTTAQSNGQGS</sequence>
<dbReference type="InterPro" id="IPR007627">
    <property type="entry name" value="RNA_pol_sigma70_r2"/>
</dbReference>
<evidence type="ECO:0000313" key="9">
    <source>
        <dbReference type="Proteomes" id="UP000000753"/>
    </source>
</evidence>
<evidence type="ECO:0000256" key="4">
    <source>
        <dbReference type="ARBA" id="ARBA00023125"/>
    </source>
</evidence>
<feature type="domain" description="RNA polymerase sigma factor 70 region 4 type 2" evidence="7">
    <location>
        <begin position="93"/>
        <end position="141"/>
    </location>
</feature>
<evidence type="ECO:0000259" key="6">
    <source>
        <dbReference type="Pfam" id="PF04542"/>
    </source>
</evidence>
<evidence type="ECO:0000256" key="5">
    <source>
        <dbReference type="ARBA" id="ARBA00023163"/>
    </source>
</evidence>
<dbReference type="AlphaFoldDB" id="B8CH01"/>
<keyword evidence="4" id="KW-0238">DNA-binding</keyword>
<dbReference type="KEGG" id="swp:swp_0151"/>
<evidence type="ECO:0000256" key="1">
    <source>
        <dbReference type="ARBA" id="ARBA00010641"/>
    </source>
</evidence>
<dbReference type="eggNOG" id="COG1595">
    <property type="taxonomic scope" value="Bacteria"/>
</dbReference>
<comment type="similarity">
    <text evidence="1">Belongs to the sigma-70 factor family. ECF subfamily.</text>
</comment>
<dbReference type="Pfam" id="PF04542">
    <property type="entry name" value="Sigma70_r2"/>
    <property type="match status" value="1"/>
</dbReference>
<dbReference type="RefSeq" id="WP_020910378.1">
    <property type="nucleotide sequence ID" value="NC_011566.1"/>
</dbReference>
<dbReference type="InterPro" id="IPR013325">
    <property type="entry name" value="RNA_pol_sigma_r2"/>
</dbReference>
<dbReference type="PANTHER" id="PTHR43133">
    <property type="entry name" value="RNA POLYMERASE ECF-TYPE SIGMA FACTO"/>
    <property type="match status" value="1"/>
</dbReference>
<keyword evidence="3" id="KW-0731">Sigma factor</keyword>
<proteinExistence type="inferred from homology"/>
<dbReference type="GO" id="GO:0016987">
    <property type="term" value="F:sigma factor activity"/>
    <property type="evidence" value="ECO:0007669"/>
    <property type="project" value="UniProtKB-KW"/>
</dbReference>
<keyword evidence="2" id="KW-0805">Transcription regulation</keyword>
<evidence type="ECO:0000256" key="3">
    <source>
        <dbReference type="ARBA" id="ARBA00023082"/>
    </source>
</evidence>
<accession>B8CH01</accession>
<dbReference type="SUPFAM" id="SSF88659">
    <property type="entry name" value="Sigma3 and sigma4 domains of RNA polymerase sigma factors"/>
    <property type="match status" value="1"/>
</dbReference>